<name>A0A243D1Q0_BACTU</name>
<evidence type="ECO:0000256" key="1">
    <source>
        <dbReference type="ARBA" id="ARBA00004370"/>
    </source>
</evidence>
<reference evidence="5 6" key="1">
    <citation type="submission" date="2016-10" db="EMBL/GenBank/DDBJ databases">
        <title>Comparative genomics of Bacillus thuringiensis reveals a path to pathogens against multiple invertebrate hosts.</title>
        <authorList>
            <person name="Zheng J."/>
            <person name="Gao Q."/>
            <person name="Liu H."/>
            <person name="Peng D."/>
            <person name="Ruan L."/>
            <person name="Sun M."/>
        </authorList>
    </citation>
    <scope>NUCLEOTIDE SEQUENCE [LARGE SCALE GENOMIC DNA]</scope>
    <source>
        <strain evidence="5">BGSC 4CE1</strain>
    </source>
</reference>
<keyword evidence="3" id="KW-1133">Transmembrane helix</keyword>
<keyword evidence="2 3" id="KW-0472">Membrane</keyword>
<feature type="transmembrane region" description="Helical" evidence="3">
    <location>
        <begin position="7"/>
        <end position="27"/>
    </location>
</feature>
<organism evidence="5 6">
    <name type="scientific">Bacillus thuringiensis serovar vazensis</name>
    <dbReference type="NCBI Taxonomy" id="180867"/>
    <lineage>
        <taxon>Bacteria</taxon>
        <taxon>Bacillati</taxon>
        <taxon>Bacillota</taxon>
        <taxon>Bacilli</taxon>
        <taxon>Bacillales</taxon>
        <taxon>Bacillaceae</taxon>
        <taxon>Bacillus</taxon>
        <taxon>Bacillus cereus group</taxon>
    </lineage>
</organism>
<dbReference type="GO" id="GO:0016020">
    <property type="term" value="C:membrane"/>
    <property type="evidence" value="ECO:0007669"/>
    <property type="project" value="UniProtKB-SubCell"/>
</dbReference>
<dbReference type="GO" id="GO:0016787">
    <property type="term" value="F:hydrolase activity"/>
    <property type="evidence" value="ECO:0007669"/>
    <property type="project" value="UniProtKB-KW"/>
</dbReference>
<dbReference type="Pfam" id="PF00144">
    <property type="entry name" value="Beta-lactamase"/>
    <property type="match status" value="1"/>
</dbReference>
<keyword evidence="3" id="KW-0812">Transmembrane</keyword>
<dbReference type="Proteomes" id="UP000194911">
    <property type="component" value="Unassembled WGS sequence"/>
</dbReference>
<gene>
    <name evidence="5" type="ORF">BK749_03665</name>
</gene>
<sequence>MKKIIKVILIALISIVLISIILILLLGRDSHKDLKGTLPEQLDQFLKKEDFQGVVLVSEDNQEIFKKGYGMAAPDVPNTPGTLYQIASLTKTFTAIAIMQLVEKQLLSIDEPISKFFPEYPNADTITISQLLSHSSGIPDYLSSDFTFDYSKEWKPEDIVKVTQNAELLFTPGESFQYSNTGYVMLGIIIEKVSGLTYEDYIEEHIFRPSGMKKSMFSLKEGNPAAIGHVKGEKGPFINNTVAFAAGDIISTVEDLALFYQAISNHVLISGESADLMGTTHSKKFPNKYGFGWYTQNVMGLDAVGHPGGYPSGFRHYITHLLGKGITVIVLSDEMTTNSKSINRNLTSIMLQEPIWIWEEKY</sequence>
<dbReference type="PANTHER" id="PTHR46825:SF11">
    <property type="entry name" value="PENICILLIN-BINDING PROTEIN 4"/>
    <property type="match status" value="1"/>
</dbReference>
<dbReference type="InterPro" id="IPR050491">
    <property type="entry name" value="AmpC-like"/>
</dbReference>
<dbReference type="SUPFAM" id="SSF56601">
    <property type="entry name" value="beta-lactamase/transpeptidase-like"/>
    <property type="match status" value="1"/>
</dbReference>
<evidence type="ECO:0000259" key="4">
    <source>
        <dbReference type="Pfam" id="PF00144"/>
    </source>
</evidence>
<dbReference type="PANTHER" id="PTHR46825">
    <property type="entry name" value="D-ALANYL-D-ALANINE-CARBOXYPEPTIDASE/ENDOPEPTIDASE AMPH"/>
    <property type="match status" value="1"/>
</dbReference>
<evidence type="ECO:0000256" key="2">
    <source>
        <dbReference type="ARBA" id="ARBA00023136"/>
    </source>
</evidence>
<accession>A0A243D1Q0</accession>
<comment type="subcellular location">
    <subcellularLocation>
        <location evidence="1">Membrane</location>
    </subcellularLocation>
</comment>
<dbReference type="EMBL" id="NFDQ01000017">
    <property type="protein sequence ID" value="OTY79427.1"/>
    <property type="molecule type" value="Genomic_DNA"/>
</dbReference>
<dbReference type="Gene3D" id="3.40.710.10">
    <property type="entry name" value="DD-peptidase/beta-lactamase superfamily"/>
    <property type="match status" value="1"/>
</dbReference>
<evidence type="ECO:0000256" key="3">
    <source>
        <dbReference type="SAM" id="Phobius"/>
    </source>
</evidence>
<proteinExistence type="predicted"/>
<evidence type="ECO:0000313" key="5">
    <source>
        <dbReference type="EMBL" id="OTY79427.1"/>
    </source>
</evidence>
<dbReference type="InterPro" id="IPR012338">
    <property type="entry name" value="Beta-lactam/transpept-like"/>
</dbReference>
<evidence type="ECO:0000313" key="6">
    <source>
        <dbReference type="Proteomes" id="UP000194911"/>
    </source>
</evidence>
<dbReference type="RefSeq" id="WP_000720337.1">
    <property type="nucleotide sequence ID" value="NZ_NFDQ01000017.1"/>
</dbReference>
<feature type="domain" description="Beta-lactamase-related" evidence="4">
    <location>
        <begin position="43"/>
        <end position="340"/>
    </location>
</feature>
<dbReference type="AlphaFoldDB" id="A0A243D1Q0"/>
<protein>
    <submittedName>
        <fullName evidence="5">Serine hydrolase</fullName>
    </submittedName>
</protein>
<dbReference type="InterPro" id="IPR001466">
    <property type="entry name" value="Beta-lactam-related"/>
</dbReference>
<comment type="caution">
    <text evidence="5">The sequence shown here is derived from an EMBL/GenBank/DDBJ whole genome shotgun (WGS) entry which is preliminary data.</text>
</comment>
<keyword evidence="5" id="KW-0378">Hydrolase</keyword>